<dbReference type="Gene3D" id="2.170.130.10">
    <property type="entry name" value="TonB-dependent receptor, plug domain"/>
    <property type="match status" value="1"/>
</dbReference>
<feature type="domain" description="TonB-dependent receptor plug" evidence="15">
    <location>
        <begin position="75"/>
        <end position="173"/>
    </location>
</feature>
<protein>
    <submittedName>
        <fullName evidence="16">TonB-dependent siderophore receptor</fullName>
    </submittedName>
</protein>
<evidence type="ECO:0000256" key="2">
    <source>
        <dbReference type="ARBA" id="ARBA00009810"/>
    </source>
</evidence>
<name>A0ABS8D681_9NEIS</name>
<evidence type="ECO:0000256" key="3">
    <source>
        <dbReference type="ARBA" id="ARBA00022448"/>
    </source>
</evidence>
<evidence type="ECO:0000256" key="8">
    <source>
        <dbReference type="ARBA" id="ARBA00023170"/>
    </source>
</evidence>
<organism evidence="16 17">
    <name type="scientific">Leeia speluncae</name>
    <dbReference type="NCBI Taxonomy" id="2884804"/>
    <lineage>
        <taxon>Bacteria</taxon>
        <taxon>Pseudomonadati</taxon>
        <taxon>Pseudomonadota</taxon>
        <taxon>Betaproteobacteria</taxon>
        <taxon>Neisseriales</taxon>
        <taxon>Leeiaceae</taxon>
        <taxon>Leeia</taxon>
    </lineage>
</organism>
<evidence type="ECO:0000313" key="16">
    <source>
        <dbReference type="EMBL" id="MCB6183713.1"/>
    </source>
</evidence>
<comment type="similarity">
    <text evidence="2 10 11">Belongs to the TonB-dependent receptor family.</text>
</comment>
<evidence type="ECO:0000256" key="9">
    <source>
        <dbReference type="ARBA" id="ARBA00023237"/>
    </source>
</evidence>
<feature type="signal peptide" evidence="13">
    <location>
        <begin position="1"/>
        <end position="36"/>
    </location>
</feature>
<dbReference type="InterPro" id="IPR036942">
    <property type="entry name" value="Beta-barrel_TonB_sf"/>
</dbReference>
<keyword evidence="17" id="KW-1185">Reference proteome</keyword>
<evidence type="ECO:0000256" key="10">
    <source>
        <dbReference type="PROSITE-ProRule" id="PRU01360"/>
    </source>
</evidence>
<evidence type="ECO:0000256" key="4">
    <source>
        <dbReference type="ARBA" id="ARBA00022452"/>
    </source>
</evidence>
<dbReference type="PANTHER" id="PTHR32552:SF83">
    <property type="entry name" value="BLR3904 PROTEIN"/>
    <property type="match status" value="1"/>
</dbReference>
<dbReference type="CDD" id="cd01347">
    <property type="entry name" value="ligand_gated_channel"/>
    <property type="match status" value="1"/>
</dbReference>
<evidence type="ECO:0000259" key="15">
    <source>
        <dbReference type="Pfam" id="PF07715"/>
    </source>
</evidence>
<keyword evidence="9 10" id="KW-0998">Cell outer membrane</keyword>
<dbReference type="Proteomes" id="UP001165395">
    <property type="component" value="Unassembled WGS sequence"/>
</dbReference>
<dbReference type="SUPFAM" id="SSF56935">
    <property type="entry name" value="Porins"/>
    <property type="match status" value="1"/>
</dbReference>
<dbReference type="InterPro" id="IPR037066">
    <property type="entry name" value="Plug_dom_sf"/>
</dbReference>
<evidence type="ECO:0000256" key="11">
    <source>
        <dbReference type="RuleBase" id="RU003357"/>
    </source>
</evidence>
<evidence type="ECO:0000256" key="1">
    <source>
        <dbReference type="ARBA" id="ARBA00004571"/>
    </source>
</evidence>
<evidence type="ECO:0000256" key="12">
    <source>
        <dbReference type="SAM" id="MobiDB-lite"/>
    </source>
</evidence>
<gene>
    <name evidence="16" type="ORF">LIN78_09135</name>
</gene>
<dbReference type="RefSeq" id="WP_227180491.1">
    <property type="nucleotide sequence ID" value="NZ_JAJBZT010000004.1"/>
</dbReference>
<keyword evidence="4 10" id="KW-1134">Transmembrane beta strand</keyword>
<evidence type="ECO:0000256" key="7">
    <source>
        <dbReference type="ARBA" id="ARBA00023136"/>
    </source>
</evidence>
<feature type="domain" description="TonB-dependent receptor-like beta-barrel" evidence="14">
    <location>
        <begin position="265"/>
        <end position="681"/>
    </location>
</feature>
<dbReference type="Gene3D" id="2.40.170.20">
    <property type="entry name" value="TonB-dependent receptor, beta-barrel domain"/>
    <property type="match status" value="1"/>
</dbReference>
<comment type="caution">
    <text evidence="16">The sequence shown here is derived from an EMBL/GenBank/DDBJ whole genome shotgun (WGS) entry which is preliminary data.</text>
</comment>
<dbReference type="NCBIfam" id="TIGR01783">
    <property type="entry name" value="TonB-siderophor"/>
    <property type="match status" value="1"/>
</dbReference>
<feature type="region of interest" description="Disordered" evidence="12">
    <location>
        <begin position="599"/>
        <end position="618"/>
    </location>
</feature>
<dbReference type="PANTHER" id="PTHR32552">
    <property type="entry name" value="FERRICHROME IRON RECEPTOR-RELATED"/>
    <property type="match status" value="1"/>
</dbReference>
<dbReference type="InterPro" id="IPR012910">
    <property type="entry name" value="Plug_dom"/>
</dbReference>
<dbReference type="InterPro" id="IPR000531">
    <property type="entry name" value="Beta-barrel_TonB"/>
</dbReference>
<dbReference type="Pfam" id="PF07715">
    <property type="entry name" value="Plug"/>
    <property type="match status" value="1"/>
</dbReference>
<keyword evidence="13" id="KW-0732">Signal</keyword>
<dbReference type="PROSITE" id="PS52016">
    <property type="entry name" value="TONB_DEPENDENT_REC_3"/>
    <property type="match status" value="1"/>
</dbReference>
<comment type="subcellular location">
    <subcellularLocation>
        <location evidence="1 10">Cell outer membrane</location>
        <topology evidence="1 10">Multi-pass membrane protein</topology>
    </subcellularLocation>
</comment>
<keyword evidence="3 10" id="KW-0813">Transport</keyword>
<evidence type="ECO:0000256" key="6">
    <source>
        <dbReference type="ARBA" id="ARBA00023077"/>
    </source>
</evidence>
<feature type="chain" id="PRO_5046392851" evidence="13">
    <location>
        <begin position="37"/>
        <end position="711"/>
    </location>
</feature>
<keyword evidence="8 16" id="KW-0675">Receptor</keyword>
<evidence type="ECO:0000256" key="13">
    <source>
        <dbReference type="SAM" id="SignalP"/>
    </source>
</evidence>
<dbReference type="InterPro" id="IPR010105">
    <property type="entry name" value="TonB_sidphr_rcpt"/>
</dbReference>
<evidence type="ECO:0000259" key="14">
    <source>
        <dbReference type="Pfam" id="PF00593"/>
    </source>
</evidence>
<evidence type="ECO:0000313" key="17">
    <source>
        <dbReference type="Proteomes" id="UP001165395"/>
    </source>
</evidence>
<reference evidence="16" key="1">
    <citation type="submission" date="2021-10" db="EMBL/GenBank/DDBJ databases">
        <title>The complete genome sequence of Leeia sp. TBRC 13508.</title>
        <authorList>
            <person name="Charoenyingcharoen P."/>
            <person name="Yukphan P."/>
        </authorList>
    </citation>
    <scope>NUCLEOTIDE SEQUENCE</scope>
    <source>
        <strain evidence="16">TBRC 13508</strain>
    </source>
</reference>
<dbReference type="InterPro" id="IPR039426">
    <property type="entry name" value="TonB-dep_rcpt-like"/>
</dbReference>
<keyword evidence="5 10" id="KW-0812">Transmembrane</keyword>
<dbReference type="EMBL" id="JAJBZT010000004">
    <property type="protein sequence ID" value="MCB6183713.1"/>
    <property type="molecule type" value="Genomic_DNA"/>
</dbReference>
<evidence type="ECO:0000256" key="5">
    <source>
        <dbReference type="ARBA" id="ARBA00022692"/>
    </source>
</evidence>
<keyword evidence="6 11" id="KW-0798">TonB box</keyword>
<accession>A0ABS8D681</accession>
<sequence>MPKKANRKPQRPSETAALLLPLGAMMVLSAPLMASAEEASEVTTMPTIKVQQTKELENEGYVAKKTSIGKLVQDPKEIPQSLTIVTEQKMDDRNADTLKEALRDVAGLTFNAGEGGRIGDNMTLRGYSVVGDLYLDGIRDSAQYNREVFNLEQVDVLRGSASMLFGRGSTGGVINQESKTPKLLDEYKTSVTIGDNNYKRVTADINKQLGETTALRFNAMKTDTDSFANEVSNSREGWAGSIGFGIGTPDEVNVSHYHLETDNVPFFGVPYLNGAPMEVPLNTFYGLAAIDYERDNTDISTVSWKHKFSPTTQLKTTFRHSEYWRDLSATAPRLSGTSTITRQNQARGGEVTNDTFQADLSTTINTGSWNHEILTGMELARETSNTWSHTYGASRPSTTVYDPNPYPTLSASFYNRTTASTGNYKGNTSAFYAQDMIQFAPEWKWLVGARFDQLKAYYNNITTSNQYTRKDRMWSYRTGIIFEPDDTASYYASYGSSFNPSADLYTFDARGSNTPPEESRNIEIGAKWDLLDGDLSLRTSLSRTEKYNERNTDVDTAATQYLLSGKRHTDAFEVEVSGKPWKNWELTASWALMKAKVDSDPGTNSTAQGKRPTNTPSHTASIWGTYDFGEGWKAGLGVERVGARYANTSNTTRVPGYTRFDGLVSYELNKNVKFSLNVFNLANTRYYEGVYTGHVVPGTPRTWQLTADFKF</sequence>
<keyword evidence="7 10" id="KW-0472">Membrane</keyword>
<feature type="compositionally biased region" description="Polar residues" evidence="12">
    <location>
        <begin position="601"/>
        <end position="618"/>
    </location>
</feature>
<dbReference type="Pfam" id="PF00593">
    <property type="entry name" value="TonB_dep_Rec_b-barrel"/>
    <property type="match status" value="1"/>
</dbReference>
<proteinExistence type="inferred from homology"/>